<organism evidence="2 4">
    <name type="scientific">Glycomyces lechevalierae</name>
    <dbReference type="NCBI Taxonomy" id="256034"/>
    <lineage>
        <taxon>Bacteria</taxon>
        <taxon>Bacillati</taxon>
        <taxon>Actinomycetota</taxon>
        <taxon>Actinomycetes</taxon>
        <taxon>Glycomycetales</taxon>
        <taxon>Glycomycetaceae</taxon>
        <taxon>Glycomyces</taxon>
    </lineage>
</organism>
<dbReference type="AlphaFoldDB" id="A0A9X3SUU3"/>
<evidence type="ECO:0000313" key="5">
    <source>
        <dbReference type="Proteomes" id="UP001183604"/>
    </source>
</evidence>
<name>A0A9X3SUU3_9ACTN</name>
<evidence type="ECO:0000259" key="1">
    <source>
        <dbReference type="Pfam" id="PF06983"/>
    </source>
</evidence>
<accession>A0A9X3SUU3</accession>
<proteinExistence type="predicted"/>
<dbReference type="PANTHER" id="PTHR33990">
    <property type="entry name" value="PROTEIN YJDN-RELATED"/>
    <property type="match status" value="1"/>
</dbReference>
<dbReference type="CDD" id="cd06588">
    <property type="entry name" value="PhnB_like"/>
    <property type="match status" value="1"/>
</dbReference>
<reference evidence="3 5" key="2">
    <citation type="submission" date="2023-07" db="EMBL/GenBank/DDBJ databases">
        <title>Sequencing the genomes of 1000 actinobacteria strains.</title>
        <authorList>
            <person name="Klenk H.-P."/>
        </authorList>
    </citation>
    <scope>NUCLEOTIDE SEQUENCE [LARGE SCALE GENOMIC DNA]</scope>
    <source>
        <strain evidence="3 5">DSM 44724</strain>
    </source>
</reference>
<dbReference type="Proteomes" id="UP001183604">
    <property type="component" value="Unassembled WGS sequence"/>
</dbReference>
<gene>
    <name evidence="3" type="ORF">J2S69_004627</name>
    <name evidence="2" type="ORF">O2L01_13160</name>
</gene>
<keyword evidence="5" id="KW-1185">Reference proteome</keyword>
<dbReference type="PIRSF" id="PIRSF021700">
    <property type="entry name" value="3_dmu_93_MTrfase"/>
    <property type="match status" value="1"/>
</dbReference>
<sequence length="157" mass="17188">MREITTFLWFDGKALEAAEHYTSIFEDGKILEVVENGSAGPGEAGTVLTVDFELAGRRYIALNGGSGDTFNTSVSLMVHCETAEEVDYYWARLSEGGEEGPCGWLKDKFGLSWQVTPTLMFELQKDPNQVKAQAVVAAMLRMGKLDPAELQAAFDNA</sequence>
<evidence type="ECO:0000313" key="4">
    <source>
        <dbReference type="Proteomes" id="UP001145799"/>
    </source>
</evidence>
<dbReference type="SUPFAM" id="SSF54593">
    <property type="entry name" value="Glyoxalase/Bleomycin resistance protein/Dihydroxybiphenyl dioxygenase"/>
    <property type="match status" value="1"/>
</dbReference>
<dbReference type="Gene3D" id="3.10.180.10">
    <property type="entry name" value="2,3-Dihydroxybiphenyl 1,2-Dioxygenase, domain 1"/>
    <property type="match status" value="1"/>
</dbReference>
<dbReference type="InterPro" id="IPR009725">
    <property type="entry name" value="3_dmu_93_MTrfase"/>
</dbReference>
<feature type="domain" description="PhnB-like" evidence="1">
    <location>
        <begin position="3"/>
        <end position="116"/>
    </location>
</feature>
<dbReference type="InterPro" id="IPR028973">
    <property type="entry name" value="PhnB-like"/>
</dbReference>
<dbReference type="EMBL" id="JAVDYD010000001">
    <property type="protein sequence ID" value="MDR7340908.1"/>
    <property type="molecule type" value="Genomic_DNA"/>
</dbReference>
<dbReference type="Pfam" id="PF06983">
    <property type="entry name" value="3-dmu-9_3-mt"/>
    <property type="match status" value="1"/>
</dbReference>
<comment type="caution">
    <text evidence="2">The sequence shown here is derived from an EMBL/GenBank/DDBJ whole genome shotgun (WGS) entry which is preliminary data.</text>
</comment>
<dbReference type="InterPro" id="IPR029068">
    <property type="entry name" value="Glyas_Bleomycin-R_OHBP_Dase"/>
</dbReference>
<evidence type="ECO:0000313" key="2">
    <source>
        <dbReference type="EMBL" id="MDA1385935.1"/>
    </source>
</evidence>
<evidence type="ECO:0000313" key="3">
    <source>
        <dbReference type="EMBL" id="MDR7340908.1"/>
    </source>
</evidence>
<protein>
    <submittedName>
        <fullName evidence="3">3-demethylubiquinone-9 3-methyltransferase (Glyoxalase superfamily)</fullName>
    </submittedName>
    <submittedName>
        <fullName evidence="2">VOC family protein</fullName>
    </submittedName>
</protein>
<reference evidence="2" key="1">
    <citation type="submission" date="2022-12" db="EMBL/GenBank/DDBJ databases">
        <title>Gycomyces niveus sp.nov., a novel actinomycete isolated from soil in Shouguang.</title>
        <authorList>
            <person name="Yang X."/>
        </authorList>
    </citation>
    <scope>NUCLEOTIDE SEQUENCE</scope>
    <source>
        <strain evidence="2">DSM 44724</strain>
    </source>
</reference>
<dbReference type="EMBL" id="JAPZVQ010000007">
    <property type="protein sequence ID" value="MDA1385935.1"/>
    <property type="molecule type" value="Genomic_DNA"/>
</dbReference>
<dbReference type="Proteomes" id="UP001145799">
    <property type="component" value="Unassembled WGS sequence"/>
</dbReference>
<dbReference type="RefSeq" id="WP_270122400.1">
    <property type="nucleotide sequence ID" value="NZ_BAAAOM010000001.1"/>
</dbReference>